<proteinExistence type="predicted"/>
<comment type="caution">
    <text evidence="1">The sequence shown here is derived from an EMBL/GenBank/DDBJ whole genome shotgun (WGS) entry which is preliminary data.</text>
</comment>
<reference evidence="1" key="1">
    <citation type="submission" date="2023-04" db="EMBL/GenBank/DDBJ databases">
        <title>Phytophthora lilii NBRC 32176.</title>
        <authorList>
            <person name="Ichikawa N."/>
            <person name="Sato H."/>
            <person name="Tonouchi N."/>
        </authorList>
    </citation>
    <scope>NUCLEOTIDE SEQUENCE</scope>
    <source>
        <strain evidence="1">NBRC 32176</strain>
    </source>
</reference>
<protein>
    <submittedName>
        <fullName evidence="1">Unnamed protein product</fullName>
    </submittedName>
</protein>
<dbReference type="Proteomes" id="UP001165083">
    <property type="component" value="Unassembled WGS sequence"/>
</dbReference>
<accession>A0A9W6XCW7</accession>
<dbReference type="AlphaFoldDB" id="A0A9W6XCW7"/>
<gene>
    <name evidence="1" type="ORF">Plil01_001525200</name>
</gene>
<organism evidence="1 2">
    <name type="scientific">Phytophthora lilii</name>
    <dbReference type="NCBI Taxonomy" id="2077276"/>
    <lineage>
        <taxon>Eukaryota</taxon>
        <taxon>Sar</taxon>
        <taxon>Stramenopiles</taxon>
        <taxon>Oomycota</taxon>
        <taxon>Peronosporomycetes</taxon>
        <taxon>Peronosporales</taxon>
        <taxon>Peronosporaceae</taxon>
        <taxon>Phytophthora</taxon>
    </lineage>
</organism>
<dbReference type="OrthoDB" id="122579at2759"/>
<name>A0A9W6XCW7_9STRA</name>
<dbReference type="EMBL" id="BSXW01001339">
    <property type="protein sequence ID" value="GMF35977.1"/>
    <property type="molecule type" value="Genomic_DNA"/>
</dbReference>
<sequence length="83" mass="9692">MEIADYSKLPIQETLGTWTPLKEEMDILDVNRDLTNSKVKSWLDDVLQIRKKPLSNEEQLQLGDMDADERELLLQLLRTILHS</sequence>
<evidence type="ECO:0000313" key="1">
    <source>
        <dbReference type="EMBL" id="GMF35977.1"/>
    </source>
</evidence>
<keyword evidence="2" id="KW-1185">Reference proteome</keyword>
<evidence type="ECO:0000313" key="2">
    <source>
        <dbReference type="Proteomes" id="UP001165083"/>
    </source>
</evidence>